<evidence type="ECO:0000313" key="2">
    <source>
        <dbReference type="EMBL" id="JAH11676.1"/>
    </source>
</evidence>
<proteinExistence type="predicted"/>
<feature type="region of interest" description="Disordered" evidence="1">
    <location>
        <begin position="1"/>
        <end position="26"/>
    </location>
</feature>
<evidence type="ECO:0000256" key="1">
    <source>
        <dbReference type="SAM" id="MobiDB-lite"/>
    </source>
</evidence>
<reference evidence="2" key="1">
    <citation type="submission" date="2014-11" db="EMBL/GenBank/DDBJ databases">
        <authorList>
            <person name="Amaro Gonzalez C."/>
        </authorList>
    </citation>
    <scope>NUCLEOTIDE SEQUENCE</scope>
</reference>
<organism evidence="2">
    <name type="scientific">Anguilla anguilla</name>
    <name type="common">European freshwater eel</name>
    <name type="synonym">Muraena anguilla</name>
    <dbReference type="NCBI Taxonomy" id="7936"/>
    <lineage>
        <taxon>Eukaryota</taxon>
        <taxon>Metazoa</taxon>
        <taxon>Chordata</taxon>
        <taxon>Craniata</taxon>
        <taxon>Vertebrata</taxon>
        <taxon>Euteleostomi</taxon>
        <taxon>Actinopterygii</taxon>
        <taxon>Neopterygii</taxon>
        <taxon>Teleostei</taxon>
        <taxon>Anguilliformes</taxon>
        <taxon>Anguillidae</taxon>
        <taxon>Anguilla</taxon>
    </lineage>
</organism>
<reference evidence="2" key="2">
    <citation type="journal article" date="2015" name="Fish Shellfish Immunol.">
        <title>Early steps in the European eel (Anguilla anguilla)-Vibrio vulnificus interaction in the gills: Role of the RtxA13 toxin.</title>
        <authorList>
            <person name="Callol A."/>
            <person name="Pajuelo D."/>
            <person name="Ebbesson L."/>
            <person name="Teles M."/>
            <person name="MacKenzie S."/>
            <person name="Amaro C."/>
        </authorList>
    </citation>
    <scope>NUCLEOTIDE SEQUENCE</scope>
</reference>
<accession>A0A0E9Q449</accession>
<dbReference type="EMBL" id="GBXM01096901">
    <property type="protein sequence ID" value="JAH11676.1"/>
    <property type="molecule type" value="Transcribed_RNA"/>
</dbReference>
<protein>
    <submittedName>
        <fullName evidence="2">Uncharacterized protein</fullName>
    </submittedName>
</protein>
<name>A0A0E9Q449_ANGAN</name>
<feature type="compositionally biased region" description="Basic residues" evidence="1">
    <location>
        <begin position="1"/>
        <end position="12"/>
    </location>
</feature>
<sequence>MNVRQSSKKKSTRLPAIPLTSRSSCN</sequence>
<dbReference type="AlphaFoldDB" id="A0A0E9Q449"/>